<dbReference type="SUPFAM" id="SSF75011">
    <property type="entry name" value="3-carboxy-cis,cis-mucoante lactonizing enzyme"/>
    <property type="match status" value="1"/>
</dbReference>
<evidence type="ECO:0000256" key="2">
    <source>
        <dbReference type="SAM" id="Phobius"/>
    </source>
</evidence>
<sequence length="364" mass="37636">MKLRAGTAFVATMVGIGLTPAMPAAALAAPQRVCRVGDHRMTELSGLAAGKSGYIVVNDGSDDPAARKIFYLDGKCRVTRTVSYPSRPRDTEDLGLAPDGTLWVGDIGDNDAERETIGLWRLAAGARKPQLFRLSYPDGAHNAEALLIAPDGTPIVVTKTVGEAGVYRPAGALRAGRTTPLARAGSVTLPITTTSSPFSFAGRLVITGGAVSPDGRHAVLRTYADAFEFDVDGGDVVRAITTGEPRQIPLPDEPQGESVAYSADGTALLTISEVSRRPAGTKADLLRYPLAGRTAPPATSAPASDAPPGTQPAPPSRPSAMPAAQGTGASESDRFPAGALITGGVLLLAAAALTGLLIARRWRR</sequence>
<evidence type="ECO:0008006" key="5">
    <source>
        <dbReference type="Google" id="ProtNLM"/>
    </source>
</evidence>
<feature type="transmembrane region" description="Helical" evidence="2">
    <location>
        <begin position="337"/>
        <end position="359"/>
    </location>
</feature>
<name>A0ABW2HN81_9ACTN</name>
<dbReference type="RefSeq" id="WP_378966754.1">
    <property type="nucleotide sequence ID" value="NZ_JBHTBJ010000006.1"/>
</dbReference>
<evidence type="ECO:0000313" key="3">
    <source>
        <dbReference type="EMBL" id="MFC7274608.1"/>
    </source>
</evidence>
<accession>A0ABW2HN81</accession>
<feature type="compositionally biased region" description="Low complexity" evidence="1">
    <location>
        <begin position="294"/>
        <end position="308"/>
    </location>
</feature>
<dbReference type="Gene3D" id="2.120.10.30">
    <property type="entry name" value="TolB, C-terminal domain"/>
    <property type="match status" value="1"/>
</dbReference>
<feature type="region of interest" description="Disordered" evidence="1">
    <location>
        <begin position="292"/>
        <end position="331"/>
    </location>
</feature>
<proteinExistence type="predicted"/>
<keyword evidence="2" id="KW-0472">Membrane</keyword>
<comment type="caution">
    <text evidence="3">The sequence shown here is derived from an EMBL/GenBank/DDBJ whole genome shotgun (WGS) entry which is preliminary data.</text>
</comment>
<protein>
    <recommendedName>
        <fullName evidence="5">Esterase-like activity of phytase family protein</fullName>
    </recommendedName>
</protein>
<gene>
    <name evidence="3" type="ORF">ACFQS1_11500</name>
</gene>
<reference evidence="4" key="1">
    <citation type="journal article" date="2019" name="Int. J. Syst. Evol. Microbiol.">
        <title>The Global Catalogue of Microorganisms (GCM) 10K type strain sequencing project: providing services to taxonomists for standard genome sequencing and annotation.</title>
        <authorList>
            <consortium name="The Broad Institute Genomics Platform"/>
            <consortium name="The Broad Institute Genome Sequencing Center for Infectious Disease"/>
            <person name="Wu L."/>
            <person name="Ma J."/>
        </authorList>
    </citation>
    <scope>NUCLEOTIDE SEQUENCE [LARGE SCALE GENOMIC DNA]</scope>
    <source>
        <strain evidence="4">XZYJT-10</strain>
    </source>
</reference>
<evidence type="ECO:0000313" key="4">
    <source>
        <dbReference type="Proteomes" id="UP001596548"/>
    </source>
</evidence>
<keyword evidence="2" id="KW-1133">Transmembrane helix</keyword>
<dbReference type="Proteomes" id="UP001596548">
    <property type="component" value="Unassembled WGS sequence"/>
</dbReference>
<keyword evidence="2" id="KW-0812">Transmembrane</keyword>
<organism evidence="3 4">
    <name type="scientific">Paractinoplanes rhizophilus</name>
    <dbReference type="NCBI Taxonomy" id="1416877"/>
    <lineage>
        <taxon>Bacteria</taxon>
        <taxon>Bacillati</taxon>
        <taxon>Actinomycetota</taxon>
        <taxon>Actinomycetes</taxon>
        <taxon>Micromonosporales</taxon>
        <taxon>Micromonosporaceae</taxon>
        <taxon>Paractinoplanes</taxon>
    </lineage>
</organism>
<keyword evidence="4" id="KW-1185">Reference proteome</keyword>
<evidence type="ECO:0000256" key="1">
    <source>
        <dbReference type="SAM" id="MobiDB-lite"/>
    </source>
</evidence>
<dbReference type="InterPro" id="IPR011042">
    <property type="entry name" value="6-blade_b-propeller_TolB-like"/>
</dbReference>
<dbReference type="EMBL" id="JBHTBJ010000006">
    <property type="protein sequence ID" value="MFC7274608.1"/>
    <property type="molecule type" value="Genomic_DNA"/>
</dbReference>